<name>A0ABU4HPJ1_9ACTN</name>
<proteinExistence type="predicted"/>
<evidence type="ECO:0000313" key="3">
    <source>
        <dbReference type="Proteomes" id="UP001284601"/>
    </source>
</evidence>
<evidence type="ECO:0000256" key="1">
    <source>
        <dbReference type="SAM" id="SignalP"/>
    </source>
</evidence>
<feature type="chain" id="PRO_5047101577" evidence="1">
    <location>
        <begin position="26"/>
        <end position="219"/>
    </location>
</feature>
<dbReference type="RefSeq" id="WP_318597501.1">
    <property type="nucleotide sequence ID" value="NZ_JAWSTH010000028.1"/>
</dbReference>
<sequence>MRHVRAAIAASLAAGALAACSPGAAASGAQPVTINTPLTTMTANNASIRINTATGPHIATCAAIQLPAAITPVGNFSVAAGTAVFNGCQVMGVAIAVTQPVAWSGIFRHLDSGALRIRSFTLDMIVPMGGLHLSILGCQFDMNGIPLADHVFAAEPLHRVLVNVPNIQFPASLVRPIPLLLTVRNLVGASCALLPIANLDAGQLTANFAFAPAVVGMGT</sequence>
<evidence type="ECO:0000313" key="2">
    <source>
        <dbReference type="EMBL" id="MDW5595164.1"/>
    </source>
</evidence>
<reference evidence="3" key="1">
    <citation type="submission" date="2023-07" db="EMBL/GenBank/DDBJ databases">
        <title>Conexibacter stalactiti sp. nov., isolated from stalactites in a lava cave and emended description of the genus Conexibacter.</title>
        <authorList>
            <person name="Lee S.D."/>
        </authorList>
    </citation>
    <scope>NUCLEOTIDE SEQUENCE [LARGE SCALE GENOMIC DNA]</scope>
    <source>
        <strain evidence="3">KCTC 39840</strain>
    </source>
</reference>
<protein>
    <submittedName>
        <fullName evidence="2">Uncharacterized protein</fullName>
    </submittedName>
</protein>
<reference evidence="2 3" key="2">
    <citation type="submission" date="2023-10" db="EMBL/GenBank/DDBJ databases">
        <authorList>
            <person name="Han X.F."/>
        </authorList>
    </citation>
    <scope>NUCLEOTIDE SEQUENCE [LARGE SCALE GENOMIC DNA]</scope>
    <source>
        <strain evidence="2 3">KCTC 39840</strain>
    </source>
</reference>
<comment type="caution">
    <text evidence="2">The sequence shown here is derived from an EMBL/GenBank/DDBJ whole genome shotgun (WGS) entry which is preliminary data.</text>
</comment>
<keyword evidence="1" id="KW-0732">Signal</keyword>
<dbReference type="EMBL" id="JAWSTH010000028">
    <property type="protein sequence ID" value="MDW5595164.1"/>
    <property type="molecule type" value="Genomic_DNA"/>
</dbReference>
<keyword evidence="3" id="KW-1185">Reference proteome</keyword>
<accession>A0ABU4HPJ1</accession>
<gene>
    <name evidence="2" type="ORF">R7226_12505</name>
</gene>
<organism evidence="2 3">
    <name type="scientific">Conexibacter stalactiti</name>
    <dbReference type="NCBI Taxonomy" id="1940611"/>
    <lineage>
        <taxon>Bacteria</taxon>
        <taxon>Bacillati</taxon>
        <taxon>Actinomycetota</taxon>
        <taxon>Thermoleophilia</taxon>
        <taxon>Solirubrobacterales</taxon>
        <taxon>Conexibacteraceae</taxon>
        <taxon>Conexibacter</taxon>
    </lineage>
</organism>
<dbReference type="PROSITE" id="PS51257">
    <property type="entry name" value="PROKAR_LIPOPROTEIN"/>
    <property type="match status" value="1"/>
</dbReference>
<dbReference type="Proteomes" id="UP001284601">
    <property type="component" value="Unassembled WGS sequence"/>
</dbReference>
<feature type="signal peptide" evidence="1">
    <location>
        <begin position="1"/>
        <end position="25"/>
    </location>
</feature>